<dbReference type="GO" id="GO:0006281">
    <property type="term" value="P:DNA repair"/>
    <property type="evidence" value="ECO:0007669"/>
    <property type="project" value="UniProtKB-UniRule"/>
</dbReference>
<dbReference type="Pfam" id="PF02132">
    <property type="entry name" value="RecR_ZnF"/>
    <property type="match status" value="1"/>
</dbReference>
<dbReference type="InterPro" id="IPR034137">
    <property type="entry name" value="TOPRIM_RecR"/>
</dbReference>
<dbReference type="Gene3D" id="1.10.8.420">
    <property type="entry name" value="RecR Domain 1"/>
    <property type="match status" value="1"/>
</dbReference>
<dbReference type="Proteomes" id="UP000015620">
    <property type="component" value="Chromosome"/>
</dbReference>
<dbReference type="EMBL" id="CP004120">
    <property type="protein sequence ID" value="AGT45193.1"/>
    <property type="molecule type" value="Genomic_DNA"/>
</dbReference>
<dbReference type="Gene3D" id="3.40.1360.10">
    <property type="match status" value="1"/>
</dbReference>
<dbReference type="SMART" id="SM00493">
    <property type="entry name" value="TOPRIM"/>
    <property type="match status" value="1"/>
</dbReference>
<evidence type="ECO:0000256" key="6">
    <source>
        <dbReference type="ARBA" id="ARBA00023204"/>
    </source>
</evidence>
<dbReference type="InterPro" id="IPR023627">
    <property type="entry name" value="Rcmb_RecR"/>
</dbReference>
<dbReference type="PATRIC" id="fig|1291379.3.peg.2696"/>
<comment type="similarity">
    <text evidence="7">Belongs to the RecR family.</text>
</comment>
<dbReference type="SUPFAM" id="SSF111304">
    <property type="entry name" value="Recombination protein RecR"/>
    <property type="match status" value="1"/>
</dbReference>
<proteinExistence type="inferred from homology"/>
<dbReference type="Gene3D" id="6.10.250.240">
    <property type="match status" value="1"/>
</dbReference>
<evidence type="ECO:0000256" key="1">
    <source>
        <dbReference type="ARBA" id="ARBA00022723"/>
    </source>
</evidence>
<dbReference type="AlphaFoldDB" id="S6A296"/>
<dbReference type="HAMAP" id="MF_00017">
    <property type="entry name" value="RecR"/>
    <property type="match status" value="1"/>
</dbReference>
<evidence type="ECO:0000256" key="7">
    <source>
        <dbReference type="HAMAP-Rule" id="MF_00017"/>
    </source>
</evidence>
<evidence type="ECO:0000256" key="5">
    <source>
        <dbReference type="ARBA" id="ARBA00023172"/>
    </source>
</evidence>
<dbReference type="NCBIfam" id="TIGR00615">
    <property type="entry name" value="recR"/>
    <property type="match status" value="1"/>
</dbReference>
<keyword evidence="3 7" id="KW-0863">Zinc-finger</keyword>
<evidence type="ECO:0000256" key="2">
    <source>
        <dbReference type="ARBA" id="ARBA00022763"/>
    </source>
</evidence>
<dbReference type="PROSITE" id="PS50880">
    <property type="entry name" value="TOPRIM"/>
    <property type="match status" value="1"/>
</dbReference>
<dbReference type="CDD" id="cd01025">
    <property type="entry name" value="TOPRIM_recR"/>
    <property type="match status" value="1"/>
</dbReference>
<evidence type="ECO:0000259" key="8">
    <source>
        <dbReference type="PROSITE" id="PS50880"/>
    </source>
</evidence>
<dbReference type="GO" id="GO:0008270">
    <property type="term" value="F:zinc ion binding"/>
    <property type="evidence" value="ECO:0007669"/>
    <property type="project" value="UniProtKB-KW"/>
</dbReference>
<dbReference type="Gene3D" id="3.30.60.80">
    <property type="match status" value="1"/>
</dbReference>
<sequence>MRPDCRYNFSKFKIMNAIEDVIDCFSRLPGIGNKSAARIAYHLLKQSPEEAKRLARAVSVLHEKIHPCSICGSFTEDEICSVCSDNTRDKSTICVVGFPQDVNTIAAIPEYRGLFHVLGALIAPLEGIGPDNLRISELIKRIHEGGVTEVILATNPTIEGDTTALYIQKVLQDLPVKITRLASGLPVGGDLEYADRLTLARSFNGRVKF</sequence>
<evidence type="ECO:0000313" key="9">
    <source>
        <dbReference type="EMBL" id="AGT45193.1"/>
    </source>
</evidence>
<feature type="zinc finger region" description="C4-type" evidence="7">
    <location>
        <begin position="68"/>
        <end position="83"/>
    </location>
</feature>
<dbReference type="Pfam" id="PF21175">
    <property type="entry name" value="RecR_C"/>
    <property type="match status" value="1"/>
</dbReference>
<dbReference type="HOGENOM" id="CLU_060739_1_0_12"/>
<dbReference type="InterPro" id="IPR015967">
    <property type="entry name" value="Rcmb_RecR_Znf"/>
</dbReference>
<evidence type="ECO:0000256" key="3">
    <source>
        <dbReference type="ARBA" id="ARBA00022771"/>
    </source>
</evidence>
<feature type="domain" description="Toprim" evidence="8">
    <location>
        <begin position="91"/>
        <end position="186"/>
    </location>
</feature>
<keyword evidence="5 7" id="KW-0233">DNA recombination</keyword>
<evidence type="ECO:0000256" key="4">
    <source>
        <dbReference type="ARBA" id="ARBA00022833"/>
    </source>
</evidence>
<gene>
    <name evidence="7 9" type="primary">recR</name>
    <name evidence="9" type="ORF">TPE_2721</name>
</gene>
<dbReference type="InterPro" id="IPR006171">
    <property type="entry name" value="TOPRIM_dom"/>
</dbReference>
<evidence type="ECO:0000313" key="10">
    <source>
        <dbReference type="Proteomes" id="UP000015620"/>
    </source>
</evidence>
<keyword evidence="6 7" id="KW-0234">DNA repair</keyword>
<protein>
    <recommendedName>
        <fullName evidence="7">Recombination protein RecR</fullName>
    </recommendedName>
</protein>
<reference evidence="9 10" key="1">
    <citation type="journal article" date="2013" name="PLoS ONE">
        <title>Genome-Wide Relatedness of Treponema pedis, from Gingiva and Necrotic Skin Lesions of Pigs, with the Human Oral Pathogen Treponema denticola.</title>
        <authorList>
            <person name="Svartstrom O."/>
            <person name="Mushtaq M."/>
            <person name="Pringle M."/>
            <person name="Segerman B."/>
        </authorList>
    </citation>
    <scope>NUCLEOTIDE SEQUENCE [LARGE SCALE GENOMIC DNA]</scope>
    <source>
        <strain evidence="9">T A4</strain>
    </source>
</reference>
<dbReference type="PANTHER" id="PTHR30446">
    <property type="entry name" value="RECOMBINATION PROTEIN RECR"/>
    <property type="match status" value="1"/>
</dbReference>
<comment type="function">
    <text evidence="7">May play a role in DNA repair. It seems to be involved in an RecBC-independent recombinational process of DNA repair. It may act with RecF and RecO.</text>
</comment>
<dbReference type="PROSITE" id="PS01300">
    <property type="entry name" value="RECR"/>
    <property type="match status" value="1"/>
</dbReference>
<dbReference type="GO" id="GO:0006310">
    <property type="term" value="P:DNA recombination"/>
    <property type="evidence" value="ECO:0007669"/>
    <property type="project" value="UniProtKB-UniRule"/>
</dbReference>
<accession>S6A296</accession>
<dbReference type="Pfam" id="PF21176">
    <property type="entry name" value="RecR_HhH"/>
    <property type="match status" value="1"/>
</dbReference>
<dbReference type="GO" id="GO:0003677">
    <property type="term" value="F:DNA binding"/>
    <property type="evidence" value="ECO:0007669"/>
    <property type="project" value="UniProtKB-UniRule"/>
</dbReference>
<name>S6A296_9SPIR</name>
<organism evidence="9 10">
    <name type="scientific">Treponema pedis str. T A4</name>
    <dbReference type="NCBI Taxonomy" id="1291379"/>
    <lineage>
        <taxon>Bacteria</taxon>
        <taxon>Pseudomonadati</taxon>
        <taxon>Spirochaetota</taxon>
        <taxon>Spirochaetia</taxon>
        <taxon>Spirochaetales</taxon>
        <taxon>Treponemataceae</taxon>
        <taxon>Treponema</taxon>
    </lineage>
</organism>
<keyword evidence="1 7" id="KW-0479">Metal-binding</keyword>
<keyword evidence="2 7" id="KW-0227">DNA damage</keyword>
<keyword evidence="10" id="KW-1185">Reference proteome</keyword>
<dbReference type="PANTHER" id="PTHR30446:SF0">
    <property type="entry name" value="RECOMBINATION PROTEIN RECR"/>
    <property type="match status" value="1"/>
</dbReference>
<dbReference type="InterPro" id="IPR000093">
    <property type="entry name" value="DNA_Rcmb_RecR"/>
</dbReference>
<dbReference type="Pfam" id="PF13662">
    <property type="entry name" value="Toprim_4"/>
    <property type="match status" value="1"/>
</dbReference>
<dbReference type="KEGG" id="tped:TPE_2721"/>
<dbReference type="STRING" id="1291379.TPE_2721"/>
<keyword evidence="4 7" id="KW-0862">Zinc</keyword>